<comment type="similarity">
    <text evidence="2">Belongs to the ADIPOR family.</text>
</comment>
<evidence type="ECO:0000256" key="8">
    <source>
        <dbReference type="SAM" id="Phobius"/>
    </source>
</evidence>
<evidence type="ECO:0000313" key="9">
    <source>
        <dbReference type="Proteomes" id="UP000001554"/>
    </source>
</evidence>
<dbReference type="PANTHER" id="PTHR20855:SF52">
    <property type="entry name" value="ADIPONECTIN RECEPTOR PROTEIN"/>
    <property type="match status" value="1"/>
</dbReference>
<reference evidence="9" key="1">
    <citation type="journal article" date="2020" name="Nat. Ecol. Evol.">
        <title>Deeply conserved synteny resolves early events in vertebrate evolution.</title>
        <authorList>
            <person name="Simakov O."/>
            <person name="Marletaz F."/>
            <person name="Yue J.X."/>
            <person name="O'Connell B."/>
            <person name="Jenkins J."/>
            <person name="Brandt A."/>
            <person name="Calef R."/>
            <person name="Tung C.H."/>
            <person name="Huang T.K."/>
            <person name="Schmutz J."/>
            <person name="Satoh N."/>
            <person name="Yu J.K."/>
            <person name="Putnam N.H."/>
            <person name="Green R.E."/>
            <person name="Rokhsar D.S."/>
        </authorList>
    </citation>
    <scope>NUCLEOTIDE SEQUENCE [LARGE SCALE GENOMIC DNA]</scope>
    <source>
        <strain evidence="9">S238N-H82</strain>
    </source>
</reference>
<keyword evidence="5 8" id="KW-0472">Membrane</keyword>
<dbReference type="OrthoDB" id="5585746at2759"/>
<feature type="region of interest" description="Disordered" evidence="7">
    <location>
        <begin position="1"/>
        <end position="20"/>
    </location>
</feature>
<keyword evidence="3 8" id="KW-0812">Transmembrane</keyword>
<organism evidence="9 10">
    <name type="scientific">Branchiostoma floridae</name>
    <name type="common">Florida lancelet</name>
    <name type="synonym">Amphioxus</name>
    <dbReference type="NCBI Taxonomy" id="7739"/>
    <lineage>
        <taxon>Eukaryota</taxon>
        <taxon>Metazoa</taxon>
        <taxon>Chordata</taxon>
        <taxon>Cephalochordata</taxon>
        <taxon>Leptocardii</taxon>
        <taxon>Amphioxiformes</taxon>
        <taxon>Branchiostomatidae</taxon>
        <taxon>Branchiostoma</taxon>
    </lineage>
</organism>
<dbReference type="GO" id="GO:0046872">
    <property type="term" value="F:metal ion binding"/>
    <property type="evidence" value="ECO:0007669"/>
    <property type="project" value="UniProtKB-KW"/>
</dbReference>
<dbReference type="GO" id="GO:0033211">
    <property type="term" value="P:adiponectin-activated signaling pathway"/>
    <property type="evidence" value="ECO:0000318"/>
    <property type="project" value="GO_Central"/>
</dbReference>
<feature type="compositionally biased region" description="Basic and acidic residues" evidence="7">
    <location>
        <begin position="103"/>
        <end position="113"/>
    </location>
</feature>
<feature type="region of interest" description="Disordered" evidence="7">
    <location>
        <begin position="85"/>
        <end position="193"/>
    </location>
</feature>
<evidence type="ECO:0000313" key="10">
    <source>
        <dbReference type="RefSeq" id="XP_035677959.1"/>
    </source>
</evidence>
<dbReference type="PANTHER" id="PTHR20855">
    <property type="entry name" value="ADIPOR/PROGESTIN RECEPTOR-RELATED"/>
    <property type="match status" value="1"/>
</dbReference>
<dbReference type="GeneID" id="118416809"/>
<dbReference type="Proteomes" id="UP000001554">
    <property type="component" value="Chromosome 5"/>
</dbReference>
<feature type="transmembrane region" description="Helical" evidence="8">
    <location>
        <begin position="710"/>
        <end position="730"/>
    </location>
</feature>
<dbReference type="KEGG" id="bfo:118416809"/>
<feature type="transmembrane region" description="Helical" evidence="8">
    <location>
        <begin position="643"/>
        <end position="666"/>
    </location>
</feature>
<keyword evidence="6" id="KW-0862">Zinc</keyword>
<evidence type="ECO:0000256" key="6">
    <source>
        <dbReference type="PIRSR" id="PIRSR604254-1"/>
    </source>
</evidence>
<feature type="binding site" evidence="6">
    <location>
        <position position="569"/>
    </location>
    <ligand>
        <name>Zn(2+)</name>
        <dbReference type="ChEBI" id="CHEBI:29105"/>
    </ligand>
</feature>
<keyword evidence="6" id="KW-0479">Metal-binding</keyword>
<reference evidence="10" key="2">
    <citation type="submission" date="2025-08" db="UniProtKB">
        <authorList>
            <consortium name="RefSeq"/>
        </authorList>
    </citation>
    <scope>IDENTIFICATION</scope>
    <source>
        <strain evidence="10">S238N-H82</strain>
        <tissue evidence="10">Testes</tissue>
    </source>
</reference>
<feature type="compositionally biased region" description="Low complexity" evidence="7">
    <location>
        <begin position="90"/>
        <end position="102"/>
    </location>
</feature>
<dbReference type="RefSeq" id="XP_035677959.1">
    <property type="nucleotide sequence ID" value="XM_035822066.1"/>
</dbReference>
<feature type="binding site" evidence="6">
    <location>
        <position position="715"/>
    </location>
    <ligand>
        <name>Zn(2+)</name>
        <dbReference type="ChEBI" id="CHEBI:29105"/>
    </ligand>
</feature>
<keyword evidence="4 8" id="KW-1133">Transmembrane helix</keyword>
<feature type="transmembrane region" description="Helical" evidence="8">
    <location>
        <begin position="614"/>
        <end position="631"/>
    </location>
</feature>
<dbReference type="Pfam" id="PF03006">
    <property type="entry name" value="HlyIII"/>
    <property type="match status" value="1"/>
</dbReference>
<keyword evidence="9" id="KW-1185">Reference proteome</keyword>
<feature type="transmembrane region" description="Helical" evidence="8">
    <location>
        <begin position="678"/>
        <end position="698"/>
    </location>
</feature>
<name>A0A9J7MT76_BRAFL</name>
<feature type="binding site" evidence="6">
    <location>
        <position position="719"/>
    </location>
    <ligand>
        <name>Zn(2+)</name>
        <dbReference type="ChEBI" id="CHEBI:29105"/>
    </ligand>
</feature>
<feature type="transmembrane region" description="Helical" evidence="8">
    <location>
        <begin position="587"/>
        <end position="607"/>
    </location>
</feature>
<dbReference type="AlphaFoldDB" id="A0A9J7MT76"/>
<sequence>MDADEIEVQETTPLSSAEEIELCPIEEDSISTSQVLLQQQDDEGDSTSCSEAAGPVCEHLKHLMTNGDVTISSADVEEDLVAPLATPEDLSSLSSVSLQSLTDSKDASSDSKSKSSLVESAKSEEEFLEEEEQEEEEEEEKEEEEPGEESTLLTPDQREESESAEKTEEQEDEDEEEDGARGGDGESHQALNPIVIVKTPRRILRCPLCEAEALEAMARQGTIVLPADMHRGGGDARLQNTDELVRMENGTSPVYQVTSREGARQLREGVTEDNASMCSEEMSLYPIDVRVFLEDSIEALAGSIQWVDETDDEYEGYCYPVDPFAIQVLPLPGSETARACAHYAAKKTHQAMERTHEVYVRGKERWGEVYVRGRERVGEAYVHSKERMGEAAVKAKDRVEWAVVGTREAVGETLVRSKEAMRKTKEAMGETMRETKQVVAEKVEHSKEVIERGVERTKEVGKKVVEALWKLMPHHALPEWLKDNEYLKGSHRPPMPSFRSCFRSMFRIHSETGNIWTHFLGCLAFIAVAIYFLVKRSSADMHHPLIEKFVCGAFFLGAVLCLGFSWIFHTVYCHSERTAKIFGRLDYSGISLMIMGSFVPWLYYTYYCKEVAQYTYLAIVMALGICCIVISLWEKFSEPRFRAFRACMFLGLGCSGVVPVIHYLISDGFNMAITAGQVGWLGLMGLLYIVGAVMYATRVPERFFPGKFDLWFHSHQIFHVLVVAAAFVHYHGMNKMADYRFHAGPCITTP</sequence>
<accession>A0A9J7MT76</accession>
<feature type="compositionally biased region" description="Acidic residues" evidence="7">
    <location>
        <begin position="126"/>
        <end position="148"/>
    </location>
</feature>
<evidence type="ECO:0000256" key="7">
    <source>
        <dbReference type="SAM" id="MobiDB-lite"/>
    </source>
</evidence>
<dbReference type="GO" id="GO:0005886">
    <property type="term" value="C:plasma membrane"/>
    <property type="evidence" value="ECO:0000318"/>
    <property type="project" value="GO_Central"/>
</dbReference>
<feature type="transmembrane region" description="Helical" evidence="8">
    <location>
        <begin position="546"/>
        <end position="567"/>
    </location>
</feature>
<protein>
    <submittedName>
        <fullName evidence="10">Uncharacterized protein LOC118416809 isoform X1</fullName>
    </submittedName>
</protein>
<evidence type="ECO:0000256" key="1">
    <source>
        <dbReference type="ARBA" id="ARBA00004141"/>
    </source>
</evidence>
<feature type="transmembrane region" description="Helical" evidence="8">
    <location>
        <begin position="515"/>
        <end position="534"/>
    </location>
</feature>
<evidence type="ECO:0000256" key="5">
    <source>
        <dbReference type="ARBA" id="ARBA00023136"/>
    </source>
</evidence>
<dbReference type="InterPro" id="IPR004254">
    <property type="entry name" value="AdipoR/HlyIII-related"/>
</dbReference>
<dbReference type="GO" id="GO:0038023">
    <property type="term" value="F:signaling receptor activity"/>
    <property type="evidence" value="ECO:0000318"/>
    <property type="project" value="GO_Central"/>
</dbReference>
<feature type="compositionally biased region" description="Acidic residues" evidence="7">
    <location>
        <begin position="168"/>
        <end position="178"/>
    </location>
</feature>
<comment type="subcellular location">
    <subcellularLocation>
        <location evidence="1">Membrane</location>
        <topology evidence="1">Multi-pass membrane protein</topology>
    </subcellularLocation>
</comment>
<proteinExistence type="inferred from homology"/>
<evidence type="ECO:0000256" key="4">
    <source>
        <dbReference type="ARBA" id="ARBA00022989"/>
    </source>
</evidence>
<evidence type="ECO:0000256" key="2">
    <source>
        <dbReference type="ARBA" id="ARBA00007018"/>
    </source>
</evidence>
<gene>
    <name evidence="10" type="primary">LOC118416809</name>
</gene>
<evidence type="ECO:0000256" key="3">
    <source>
        <dbReference type="ARBA" id="ARBA00022692"/>
    </source>
</evidence>
<feature type="compositionally biased region" description="Basic and acidic residues" evidence="7">
    <location>
        <begin position="156"/>
        <end position="167"/>
    </location>
</feature>